<dbReference type="Proteomes" id="UP000325577">
    <property type="component" value="Linkage Group LG15"/>
</dbReference>
<name>A0A5J5B6J8_9ASTE</name>
<keyword evidence="2" id="KW-1185">Reference proteome</keyword>
<evidence type="ECO:0000313" key="2">
    <source>
        <dbReference type="Proteomes" id="UP000325577"/>
    </source>
</evidence>
<dbReference type="AlphaFoldDB" id="A0A5J5B6J8"/>
<accession>A0A5J5B6J8</accession>
<dbReference type="EMBL" id="CM018038">
    <property type="protein sequence ID" value="KAA8538248.1"/>
    <property type="molecule type" value="Genomic_DNA"/>
</dbReference>
<evidence type="ECO:0000313" key="1">
    <source>
        <dbReference type="EMBL" id="KAA8538248.1"/>
    </source>
</evidence>
<proteinExistence type="predicted"/>
<organism evidence="1 2">
    <name type="scientific">Nyssa sinensis</name>
    <dbReference type="NCBI Taxonomy" id="561372"/>
    <lineage>
        <taxon>Eukaryota</taxon>
        <taxon>Viridiplantae</taxon>
        <taxon>Streptophyta</taxon>
        <taxon>Embryophyta</taxon>
        <taxon>Tracheophyta</taxon>
        <taxon>Spermatophyta</taxon>
        <taxon>Magnoliopsida</taxon>
        <taxon>eudicotyledons</taxon>
        <taxon>Gunneridae</taxon>
        <taxon>Pentapetalae</taxon>
        <taxon>asterids</taxon>
        <taxon>Cornales</taxon>
        <taxon>Nyssaceae</taxon>
        <taxon>Nyssa</taxon>
    </lineage>
</organism>
<protein>
    <submittedName>
        <fullName evidence="1">Uncharacterized protein</fullName>
    </submittedName>
</protein>
<reference evidence="1 2" key="1">
    <citation type="submission" date="2019-09" db="EMBL/GenBank/DDBJ databases">
        <title>A chromosome-level genome assembly of the Chinese tupelo Nyssa sinensis.</title>
        <authorList>
            <person name="Yang X."/>
            <person name="Kang M."/>
            <person name="Yang Y."/>
            <person name="Xiong H."/>
            <person name="Wang M."/>
            <person name="Zhang Z."/>
            <person name="Wang Z."/>
            <person name="Wu H."/>
            <person name="Ma T."/>
            <person name="Liu J."/>
            <person name="Xi Z."/>
        </authorList>
    </citation>
    <scope>NUCLEOTIDE SEQUENCE [LARGE SCALE GENOMIC DNA]</scope>
    <source>
        <strain evidence="1">J267</strain>
        <tissue evidence="1">Leaf</tissue>
    </source>
</reference>
<gene>
    <name evidence="1" type="ORF">F0562_027929</name>
</gene>
<sequence length="103" mass="12348">MNPKLFFTKSNPSQLGSHIPVRQKWTWVEEEQTCRGRDPFKPNFITLWHAVHEHHTRCWVFSQHITHLQFWCQFKHIISYFSISVHPRICLINHKCQSSSCSC</sequence>